<proteinExistence type="predicted"/>
<keyword evidence="1" id="KW-0378">Hydrolase</keyword>
<dbReference type="SUPFAM" id="SSF54637">
    <property type="entry name" value="Thioesterase/thiol ester dehydrase-isomerase"/>
    <property type="match status" value="1"/>
</dbReference>
<dbReference type="AlphaFoldDB" id="A0A806CR74"/>
<dbReference type="PANTHER" id="PTHR31793:SF37">
    <property type="entry name" value="ACYL-COA THIOESTER HYDROLASE YBGC"/>
    <property type="match status" value="1"/>
</dbReference>
<dbReference type="InterPro" id="IPR050563">
    <property type="entry name" value="4-hydroxybenzoyl-CoA_TE"/>
</dbReference>
<dbReference type="EMBL" id="CP001743">
    <property type="protein sequence ID" value="ADD27897.1"/>
    <property type="molecule type" value="Genomic_DNA"/>
</dbReference>
<dbReference type="PANTHER" id="PTHR31793">
    <property type="entry name" value="4-HYDROXYBENZOYL-COA THIOESTERASE FAMILY MEMBER"/>
    <property type="match status" value="1"/>
</dbReference>
<gene>
    <name evidence="2" type="ordered locus">Mrub_1133</name>
</gene>
<dbReference type="GO" id="GO:0047617">
    <property type="term" value="F:fatty acyl-CoA hydrolase activity"/>
    <property type="evidence" value="ECO:0007669"/>
    <property type="project" value="TreeGrafter"/>
</dbReference>
<dbReference type="Pfam" id="PF13279">
    <property type="entry name" value="4HBT_2"/>
    <property type="match status" value="1"/>
</dbReference>
<organism evidence="2 3">
    <name type="scientific">Meiothermus ruber (strain ATCC 35948 / DSM 1279 / VKM B-1258 / 21)</name>
    <name type="common">Thermus ruber</name>
    <dbReference type="NCBI Taxonomy" id="504728"/>
    <lineage>
        <taxon>Bacteria</taxon>
        <taxon>Thermotogati</taxon>
        <taxon>Deinococcota</taxon>
        <taxon>Deinococci</taxon>
        <taxon>Thermales</taxon>
        <taxon>Thermaceae</taxon>
        <taxon>Meiothermus</taxon>
    </lineage>
</organism>
<dbReference type="OrthoDB" id="9801517at2"/>
<keyword evidence="3" id="KW-1185">Reference proteome</keyword>
<evidence type="ECO:0000313" key="2">
    <source>
        <dbReference type="EMBL" id="ADD27897.1"/>
    </source>
</evidence>
<accession>A0A806CR74</accession>
<sequence length="135" mass="15472">MESRRRFSHRITVQECDIDSLGHVNNTVYLRYIEDCVTAHAQSVGMSLSRLRQLGVVPVVHRHTITYHRPAHLGEELEVSTEIVNFSSFRATRHNRIVRAGVLLVSCETDWVWIDPLRQRPKSAPLEVQEAFGLA</sequence>
<dbReference type="Gene3D" id="3.10.129.10">
    <property type="entry name" value="Hotdog Thioesterase"/>
    <property type="match status" value="1"/>
</dbReference>
<name>A0A806CR74_MEIRD</name>
<dbReference type="KEGG" id="mrb:Mrub_1133"/>
<dbReference type="InterPro" id="IPR029069">
    <property type="entry name" value="HotDog_dom_sf"/>
</dbReference>
<dbReference type="RefSeq" id="WP_013013416.1">
    <property type="nucleotide sequence ID" value="NC_013946.1"/>
</dbReference>
<evidence type="ECO:0000313" key="3">
    <source>
        <dbReference type="Proteomes" id="UP000006655"/>
    </source>
</evidence>
<protein>
    <submittedName>
        <fullName evidence="2">Thioesterase superfamily protein</fullName>
    </submittedName>
</protein>
<reference evidence="2 3" key="1">
    <citation type="journal article" date="2010" name="Stand. Genomic Sci.">
        <title>Complete genome sequence of Meiothermus ruber type strain (21).</title>
        <authorList>
            <person name="Tindall B.J."/>
            <person name="Sikorski J."/>
            <person name="Lucas S."/>
            <person name="Goltsman E."/>
            <person name="Copeland A."/>
            <person name="Glavina Del Rio T."/>
            <person name="Nolan M."/>
            <person name="Tice H."/>
            <person name="Cheng J.F."/>
            <person name="Han C."/>
            <person name="Pitluck S."/>
            <person name="Liolios K."/>
            <person name="Ivanova N."/>
            <person name="Mavromatis K."/>
            <person name="Ovchinnikova G."/>
            <person name="Pati A."/>
            <person name="Fahnrich R."/>
            <person name="Goodwin L."/>
            <person name="Chen A."/>
            <person name="Palaniappan K."/>
            <person name="Land M."/>
            <person name="Hauser L."/>
            <person name="Chang Y.J."/>
            <person name="Jeffries C.D."/>
            <person name="Rohde M."/>
            <person name="Goker M."/>
            <person name="Woyke T."/>
            <person name="Bristow J."/>
            <person name="Eisen J.A."/>
            <person name="Markowitz V."/>
            <person name="Hugenholtz P."/>
            <person name="Kyrpides N.C."/>
            <person name="Klenk H.P."/>
            <person name="Lapidus A."/>
        </authorList>
    </citation>
    <scope>NUCLEOTIDE SEQUENCE [LARGE SCALE GENOMIC DNA]</scope>
    <source>
        <strain evidence="3">ATCC 35948 / DSM 1279 / VKM B-1258 / 21</strain>
    </source>
</reference>
<evidence type="ECO:0000256" key="1">
    <source>
        <dbReference type="ARBA" id="ARBA00022801"/>
    </source>
</evidence>
<dbReference type="Proteomes" id="UP000006655">
    <property type="component" value="Chromosome"/>
</dbReference>
<dbReference type="CDD" id="cd00586">
    <property type="entry name" value="4HBT"/>
    <property type="match status" value="1"/>
</dbReference>